<sequence>MWNQSIYLKAIEFAGDAHIAQKIPGSNRSYTTHLARVAMEIMTAWVQSPVKFDADYALQCALLHDTIEDTTVTYAQVAKVFGQEVADGVMALTKNDKLPGKEAQMEDSLRRILRQRTEVRMVKMCDRIDNLSEPPYYWDSPKKHRYQQEARVILNTLQGVNPYIEQRLQEKIAHYSIYIDEA</sequence>
<dbReference type="PANTHER" id="PTHR46246">
    <property type="entry name" value="GUANOSINE-3',5'-BIS(DIPHOSPHATE) 3'-PYROPHOSPHOHYDROLASE MESH1"/>
    <property type="match status" value="1"/>
</dbReference>
<dbReference type="OrthoDB" id="9802385at2"/>
<dbReference type="eggNOG" id="COG0317">
    <property type="taxonomic scope" value="Bacteria"/>
</dbReference>
<comment type="caution">
    <text evidence="1">The sequence shown here is derived from an EMBL/GenBank/DDBJ whole genome shotgun (WGS) entry which is preliminary data.</text>
</comment>
<name>A1ZHK7_MICM2</name>
<dbReference type="AlphaFoldDB" id="A1ZHK7"/>
<gene>
    <name evidence="1" type="ORF">M23134_05347</name>
</gene>
<reference evidence="1 2" key="1">
    <citation type="submission" date="2007-01" db="EMBL/GenBank/DDBJ databases">
        <authorList>
            <person name="Haygood M."/>
            <person name="Podell S."/>
            <person name="Anderson C."/>
            <person name="Hopkinson B."/>
            <person name="Roe K."/>
            <person name="Barbeau K."/>
            <person name="Gaasterland T."/>
            <person name="Ferriera S."/>
            <person name="Johnson J."/>
            <person name="Kravitz S."/>
            <person name="Beeson K."/>
            <person name="Sutton G."/>
            <person name="Rogers Y.-H."/>
            <person name="Friedman R."/>
            <person name="Frazier M."/>
            <person name="Venter J.C."/>
        </authorList>
    </citation>
    <scope>NUCLEOTIDE SEQUENCE [LARGE SCALE GENOMIC DNA]</scope>
    <source>
        <strain evidence="1 2">ATCC 23134</strain>
    </source>
</reference>
<organism evidence="1 2">
    <name type="scientific">Microscilla marina ATCC 23134</name>
    <dbReference type="NCBI Taxonomy" id="313606"/>
    <lineage>
        <taxon>Bacteria</taxon>
        <taxon>Pseudomonadati</taxon>
        <taxon>Bacteroidota</taxon>
        <taxon>Cytophagia</taxon>
        <taxon>Cytophagales</taxon>
        <taxon>Microscillaceae</taxon>
        <taxon>Microscilla</taxon>
    </lineage>
</organism>
<dbReference type="InterPro" id="IPR052194">
    <property type="entry name" value="MESH1"/>
</dbReference>
<dbReference type="PANTHER" id="PTHR46246:SF1">
    <property type="entry name" value="GUANOSINE-3',5'-BIS(DIPHOSPHATE) 3'-PYROPHOSPHOHYDROLASE MESH1"/>
    <property type="match status" value="1"/>
</dbReference>
<dbReference type="GO" id="GO:0008893">
    <property type="term" value="F:guanosine-3',5'-bis(diphosphate) 3'-diphosphatase activity"/>
    <property type="evidence" value="ECO:0007669"/>
    <property type="project" value="TreeGrafter"/>
</dbReference>
<evidence type="ECO:0000313" key="1">
    <source>
        <dbReference type="EMBL" id="EAY30014.1"/>
    </source>
</evidence>
<evidence type="ECO:0000313" key="2">
    <source>
        <dbReference type="Proteomes" id="UP000004095"/>
    </source>
</evidence>
<dbReference type="Gene3D" id="1.10.3210.10">
    <property type="entry name" value="Hypothetical protein af1432"/>
    <property type="match status" value="1"/>
</dbReference>
<protein>
    <submittedName>
        <fullName evidence="1">Guanosine polyphosphate pyrophosphohydrolase/synthetase</fullName>
    </submittedName>
</protein>
<proteinExistence type="predicted"/>
<dbReference type="Pfam" id="PF13328">
    <property type="entry name" value="HD_4"/>
    <property type="match status" value="1"/>
</dbReference>
<dbReference type="EMBL" id="AAWS01000008">
    <property type="protein sequence ID" value="EAY30014.1"/>
    <property type="molecule type" value="Genomic_DNA"/>
</dbReference>
<keyword evidence="1" id="KW-0378">Hydrolase</keyword>
<dbReference type="RefSeq" id="WP_002695532.1">
    <property type="nucleotide sequence ID" value="NZ_AAWS01000008.1"/>
</dbReference>
<dbReference type="Proteomes" id="UP000004095">
    <property type="component" value="Unassembled WGS sequence"/>
</dbReference>
<accession>A1ZHK7</accession>
<dbReference type="SUPFAM" id="SSF109604">
    <property type="entry name" value="HD-domain/PDEase-like"/>
    <property type="match status" value="1"/>
</dbReference>
<keyword evidence="2" id="KW-1185">Reference proteome</keyword>